<sequence>MLQVFYKSWKKIFTADQSESVFLRSIFFGCKAKKLFLKEKYRKLSGQLKAASVCRLALMPPGK</sequence>
<accession>A0ABW9AE88</accession>
<evidence type="ECO:0000313" key="1">
    <source>
        <dbReference type="EMBL" id="MFL9926098.1"/>
    </source>
</evidence>
<dbReference type="RefSeq" id="WP_408159291.1">
    <property type="nucleotide sequence ID" value="NZ_JAQQFM010000007.1"/>
</dbReference>
<organism evidence="1 2">
    <name type="scientific">Herbaspirillum lusitanum</name>
    <dbReference type="NCBI Taxonomy" id="213312"/>
    <lineage>
        <taxon>Bacteria</taxon>
        <taxon>Pseudomonadati</taxon>
        <taxon>Pseudomonadota</taxon>
        <taxon>Betaproteobacteria</taxon>
        <taxon>Burkholderiales</taxon>
        <taxon>Oxalobacteraceae</taxon>
        <taxon>Herbaspirillum</taxon>
    </lineage>
</organism>
<dbReference type="EMBL" id="JAQQFM010000007">
    <property type="protein sequence ID" value="MFL9926098.1"/>
    <property type="molecule type" value="Genomic_DNA"/>
</dbReference>
<gene>
    <name evidence="1" type="ORF">PQR62_17615</name>
</gene>
<comment type="caution">
    <text evidence="1">The sequence shown here is derived from an EMBL/GenBank/DDBJ whole genome shotgun (WGS) entry which is preliminary data.</text>
</comment>
<reference evidence="1 2" key="1">
    <citation type="journal article" date="2024" name="Chem. Sci.">
        <title>Discovery of megapolipeptins by genome mining of a Burkholderiales bacteria collection.</title>
        <authorList>
            <person name="Paulo B.S."/>
            <person name="Recchia M.J.J."/>
            <person name="Lee S."/>
            <person name="Fergusson C.H."/>
            <person name="Romanowski S.B."/>
            <person name="Hernandez A."/>
            <person name="Krull N."/>
            <person name="Liu D.Y."/>
            <person name="Cavanagh H."/>
            <person name="Bos A."/>
            <person name="Gray C.A."/>
            <person name="Murphy B.T."/>
            <person name="Linington R.G."/>
            <person name="Eustaquio A.S."/>
        </authorList>
    </citation>
    <scope>NUCLEOTIDE SEQUENCE [LARGE SCALE GENOMIC DNA]</scope>
    <source>
        <strain evidence="1 2">RL21-008-BIB-A</strain>
    </source>
</reference>
<dbReference type="Proteomes" id="UP001629246">
    <property type="component" value="Unassembled WGS sequence"/>
</dbReference>
<proteinExistence type="predicted"/>
<keyword evidence="2" id="KW-1185">Reference proteome</keyword>
<name>A0ABW9AE88_9BURK</name>
<protein>
    <submittedName>
        <fullName evidence="1">Uncharacterized protein</fullName>
    </submittedName>
</protein>
<evidence type="ECO:0000313" key="2">
    <source>
        <dbReference type="Proteomes" id="UP001629246"/>
    </source>
</evidence>